<dbReference type="STRING" id="984262.SGRA_1192"/>
<dbReference type="Proteomes" id="UP000007519">
    <property type="component" value="Chromosome"/>
</dbReference>
<evidence type="ECO:0000313" key="2">
    <source>
        <dbReference type="Proteomes" id="UP000007519"/>
    </source>
</evidence>
<keyword evidence="2" id="KW-1185">Reference proteome</keyword>
<protein>
    <submittedName>
        <fullName evidence="1">Uncharacterized protein</fullName>
    </submittedName>
</protein>
<organism evidence="1 2">
    <name type="scientific">Saprospira grandis (strain Lewin)</name>
    <dbReference type="NCBI Taxonomy" id="984262"/>
    <lineage>
        <taxon>Bacteria</taxon>
        <taxon>Pseudomonadati</taxon>
        <taxon>Bacteroidota</taxon>
        <taxon>Saprospiria</taxon>
        <taxon>Saprospirales</taxon>
        <taxon>Saprospiraceae</taxon>
        <taxon>Saprospira</taxon>
    </lineage>
</organism>
<reference evidence="1 2" key="1">
    <citation type="journal article" date="2012" name="Stand. Genomic Sci.">
        <title>Complete genome sequencing and analysis of Saprospira grandis str. Lewin, a predatory marine bacterium.</title>
        <authorList>
            <person name="Saw J.H."/>
            <person name="Yuryev A."/>
            <person name="Kanbe M."/>
            <person name="Hou S."/>
            <person name="Young A.G."/>
            <person name="Aizawa S."/>
            <person name="Alam M."/>
        </authorList>
    </citation>
    <scope>NUCLEOTIDE SEQUENCE [LARGE SCALE GENOMIC DNA]</scope>
    <source>
        <strain evidence="1 2">Lewin</strain>
    </source>
</reference>
<proteinExistence type="predicted"/>
<dbReference type="KEGG" id="sgn:SGRA_1192"/>
<dbReference type="EMBL" id="CP002831">
    <property type="protein sequence ID" value="AFC23927.1"/>
    <property type="molecule type" value="Genomic_DNA"/>
</dbReference>
<gene>
    <name evidence="1" type="ordered locus">SGRA_1192</name>
</gene>
<accession>H6L4K3</accession>
<evidence type="ECO:0000313" key="1">
    <source>
        <dbReference type="EMBL" id="AFC23927.1"/>
    </source>
</evidence>
<name>H6L4K3_SAPGL</name>
<dbReference type="HOGENOM" id="CLU_2809968_0_0_10"/>
<dbReference type="AlphaFoldDB" id="H6L4K3"/>
<sequence length="67" mass="7300">MGPKSYSCSLKAAANLLGHHFSRRRSLKAPALLEMGASIRFSGLAAFKLQLSCPDILIQQKQKIDGK</sequence>